<protein>
    <submittedName>
        <fullName evidence="2">Uncharacterized protein</fullName>
    </submittedName>
</protein>
<proteinExistence type="predicted"/>
<gene>
    <name evidence="2" type="ORF">SAMN04487775_103104</name>
</gene>
<accession>A0A1I3JLJ4</accession>
<reference evidence="3" key="1">
    <citation type="submission" date="2016-10" db="EMBL/GenBank/DDBJ databases">
        <authorList>
            <person name="Varghese N."/>
            <person name="Submissions S."/>
        </authorList>
    </citation>
    <scope>NUCLEOTIDE SEQUENCE [LARGE SCALE GENOMIC DNA]</scope>
    <source>
        <strain evidence="3">XBD1002</strain>
    </source>
</reference>
<keyword evidence="1" id="KW-0175">Coiled coil</keyword>
<dbReference type="AlphaFoldDB" id="A0A1I3JLJ4"/>
<dbReference type="Proteomes" id="UP000182737">
    <property type="component" value="Unassembled WGS sequence"/>
</dbReference>
<evidence type="ECO:0000256" key="1">
    <source>
        <dbReference type="SAM" id="Coils"/>
    </source>
</evidence>
<evidence type="ECO:0000313" key="3">
    <source>
        <dbReference type="Proteomes" id="UP000182737"/>
    </source>
</evidence>
<sequence>MCICGGCGKLIDKRFFYCPWCGKSRVAQEKDDSAELRYAKFKEKQFQKRYNQLEKMGEQLDDLEHELSILVLSAEMHK</sequence>
<organism evidence="2 3">
    <name type="scientific">Treponema bryantii</name>
    <dbReference type="NCBI Taxonomy" id="163"/>
    <lineage>
        <taxon>Bacteria</taxon>
        <taxon>Pseudomonadati</taxon>
        <taxon>Spirochaetota</taxon>
        <taxon>Spirochaetia</taxon>
        <taxon>Spirochaetales</taxon>
        <taxon>Treponemataceae</taxon>
        <taxon>Treponema</taxon>
    </lineage>
</organism>
<dbReference type="OrthoDB" id="363045at2"/>
<dbReference type="EMBL" id="FORI01000003">
    <property type="protein sequence ID" value="SFI61000.1"/>
    <property type="molecule type" value="Genomic_DNA"/>
</dbReference>
<name>A0A1I3JLJ4_9SPIR</name>
<keyword evidence="3" id="KW-1185">Reference proteome</keyword>
<feature type="coiled-coil region" evidence="1">
    <location>
        <begin position="46"/>
        <end position="73"/>
    </location>
</feature>
<dbReference type="RefSeq" id="WP_074930952.1">
    <property type="nucleotide sequence ID" value="NZ_FORI01000003.1"/>
</dbReference>
<evidence type="ECO:0000313" key="2">
    <source>
        <dbReference type="EMBL" id="SFI61000.1"/>
    </source>
</evidence>